<keyword evidence="1" id="KW-0547">Nucleotide-binding</keyword>
<feature type="compositionally biased region" description="Basic residues" evidence="3">
    <location>
        <begin position="1018"/>
        <end position="1029"/>
    </location>
</feature>
<gene>
    <name evidence="5" type="ORF">CTAYLR_001665</name>
</gene>
<evidence type="ECO:0000256" key="3">
    <source>
        <dbReference type="SAM" id="MobiDB-lite"/>
    </source>
</evidence>
<name>A0AAD7XKX1_9STRA</name>
<keyword evidence="2" id="KW-0342">GTP-binding</keyword>
<proteinExistence type="predicted"/>
<dbReference type="InterPro" id="IPR027417">
    <property type="entry name" value="P-loop_NTPase"/>
</dbReference>
<feature type="domain" description="G" evidence="4">
    <location>
        <begin position="755"/>
        <end position="871"/>
    </location>
</feature>
<dbReference type="Gene3D" id="3.40.50.300">
    <property type="entry name" value="P-loop containing nucleotide triphosphate hydrolases"/>
    <property type="match status" value="2"/>
</dbReference>
<dbReference type="SUPFAM" id="SSF52540">
    <property type="entry name" value="P-loop containing nucleoside triphosphate hydrolases"/>
    <property type="match status" value="2"/>
</dbReference>
<dbReference type="InterPro" id="IPR006073">
    <property type="entry name" value="GTP-bd"/>
</dbReference>
<dbReference type="AlphaFoldDB" id="A0AAD7XKX1"/>
<evidence type="ECO:0000256" key="2">
    <source>
        <dbReference type="ARBA" id="ARBA00023134"/>
    </source>
</evidence>
<dbReference type="PANTHER" id="PTHR43834">
    <property type="entry name" value="GTPASE DER"/>
    <property type="match status" value="1"/>
</dbReference>
<dbReference type="InterPro" id="IPR005225">
    <property type="entry name" value="Small_GTP-bd"/>
</dbReference>
<dbReference type="Proteomes" id="UP001230188">
    <property type="component" value="Unassembled WGS sequence"/>
</dbReference>
<accession>A0AAD7XKX1</accession>
<dbReference type="PANTHER" id="PTHR43834:SF6">
    <property type="entry name" value="GTPASE DER"/>
    <property type="match status" value="1"/>
</dbReference>
<dbReference type="GO" id="GO:0005525">
    <property type="term" value="F:GTP binding"/>
    <property type="evidence" value="ECO:0007669"/>
    <property type="project" value="UniProtKB-KW"/>
</dbReference>
<dbReference type="EMBL" id="JAQMWT010000390">
    <property type="protein sequence ID" value="KAJ8602101.1"/>
    <property type="molecule type" value="Genomic_DNA"/>
</dbReference>
<dbReference type="Pfam" id="PF01926">
    <property type="entry name" value="MMR_HSR1"/>
    <property type="match status" value="1"/>
</dbReference>
<comment type="caution">
    <text evidence="5">The sequence shown here is derived from an EMBL/GenBank/DDBJ whole genome shotgun (WGS) entry which is preliminary data.</text>
</comment>
<dbReference type="InterPro" id="IPR015946">
    <property type="entry name" value="KH_dom-like_a/b"/>
</dbReference>
<evidence type="ECO:0000256" key="1">
    <source>
        <dbReference type="ARBA" id="ARBA00022741"/>
    </source>
</evidence>
<evidence type="ECO:0000259" key="4">
    <source>
        <dbReference type="Pfam" id="PF01926"/>
    </source>
</evidence>
<keyword evidence="6" id="KW-1185">Reference proteome</keyword>
<evidence type="ECO:0000313" key="5">
    <source>
        <dbReference type="EMBL" id="KAJ8602101.1"/>
    </source>
</evidence>
<dbReference type="Gene3D" id="3.30.300.20">
    <property type="match status" value="1"/>
</dbReference>
<organism evidence="5 6">
    <name type="scientific">Chrysophaeum taylorii</name>
    <dbReference type="NCBI Taxonomy" id="2483200"/>
    <lineage>
        <taxon>Eukaryota</taxon>
        <taxon>Sar</taxon>
        <taxon>Stramenopiles</taxon>
        <taxon>Ochrophyta</taxon>
        <taxon>Pelagophyceae</taxon>
        <taxon>Pelagomonadales</taxon>
        <taxon>Pelagomonadaceae</taxon>
        <taxon>Chrysophaeum</taxon>
    </lineage>
</organism>
<feature type="region of interest" description="Disordered" evidence="3">
    <location>
        <begin position="1017"/>
        <end position="1036"/>
    </location>
</feature>
<dbReference type="NCBIfam" id="TIGR00231">
    <property type="entry name" value="small_GTP"/>
    <property type="match status" value="1"/>
</dbReference>
<feature type="region of interest" description="Disordered" evidence="3">
    <location>
        <begin position="493"/>
        <end position="515"/>
    </location>
</feature>
<reference evidence="5" key="1">
    <citation type="submission" date="2023-01" db="EMBL/GenBank/DDBJ databases">
        <title>Metagenome sequencing of chrysophaentin producing Chrysophaeum taylorii.</title>
        <authorList>
            <person name="Davison J."/>
            <person name="Bewley C."/>
        </authorList>
    </citation>
    <scope>NUCLEOTIDE SEQUENCE</scope>
    <source>
        <strain evidence="5">NIES-1699</strain>
    </source>
</reference>
<sequence length="1036" mass="110777">MDEEVGELVARCHEARAEGSAVEIVSSVQQLRGAASLVCDAAVVEVVASCVKGAEEKVAELIEASVIGGEGVEETCMCFVALRGDLDRGGAALARGSRVACRRKMREAASRSASEACPRATVLANVLGACCGVATVALRGEALGKELALAAARDAVDLGSEEARIIANDLLREARPTDVLSMDARLDELSFACQFGRRFERFAGSLEIATPEISTRLGELDGAYVELEGAYCDACVRAALEDDDKEGLGDVFFVLRRGVDRALSTLSEQAALARLHGTLATLSPSENVYRTVARVRRERASSSSSSNFATALVAAMDEDEHGASPAALAAASRRGFECSSAVEALASDVVAQLATSVPAALPLVDDFKDAARVYEDLATGALDALFEAPEFQEARARFRNEAPLADIAATDVLLDSKLAPLYENTVLAHPVFRTAADSLTRGRPRTALCRLLARDAAGIVLDGLLATTFTALGALALRREVRGLQALIASYLPGEGEEEEEEEGGNGGNDDRDTGAAASVRGDFDLLSTALDLLNLEAPGDARLLLQTTTIVVANNNNTTTTLDVATILRRRVDFSPTAIEALTGPLPRTTRDARVAAARLGGLRFHIADTAGYEVSDDDDHVVVNIDGDGHNKYGSNWSGMSASMLARSRSIVQKASVVLLLLGREVAGSDFEASDWLRPLGKPRIVAFNKCEHARPSLDDIDTVATRFLGKNDFEEPLFMSATHGDGLPDLLAALRALGAPEEEEEDPPPDLRIALVGRPNVGKSSLLNALSKELAALTSPVPGVTRDPVEARVTFKGKTALVVDTAGLRRRHQETLDALRATDRELRYNANATALVVDASEPTRTDDARLARRCLDTARGAFFVVANKADVVRSTHIEAGIAKALGLPPAVPVVACSATAPVPNTHPHRLLAAAFRADAAHRRKWVKTPVLNAWLRDWLKSPLGKPAVLTKVRFIAQTSVDPPTFALHGRRLSARLTPAAFQALRARVAQDLDFFGARLRFVCKNTATPWLGLSNRRRRRRRRRRSDKTPPTG</sequence>
<protein>
    <recommendedName>
        <fullName evidence="4">G domain-containing protein</fullName>
    </recommendedName>
</protein>
<feature type="compositionally biased region" description="Acidic residues" evidence="3">
    <location>
        <begin position="495"/>
        <end position="504"/>
    </location>
</feature>
<dbReference type="Gene3D" id="1.20.58.1970">
    <property type="match status" value="1"/>
</dbReference>
<evidence type="ECO:0000313" key="6">
    <source>
        <dbReference type="Proteomes" id="UP001230188"/>
    </source>
</evidence>